<protein>
    <submittedName>
        <fullName evidence="1">Uncharacterized protein</fullName>
    </submittedName>
</protein>
<evidence type="ECO:0000313" key="2">
    <source>
        <dbReference type="Proteomes" id="UP000827976"/>
    </source>
</evidence>
<keyword evidence="2" id="KW-1185">Reference proteome</keyword>
<sequence>MESESLSNRSSSENIIVRSPRGFLEIFHSWTTEKTGSGQMLHPCFNGVFPSSPTQLPTQALNHFGPFRSRQRALIRGN</sequence>
<organism evidence="1 2">
    <name type="scientific">Dioscorea alata</name>
    <name type="common">Purple yam</name>
    <dbReference type="NCBI Taxonomy" id="55571"/>
    <lineage>
        <taxon>Eukaryota</taxon>
        <taxon>Viridiplantae</taxon>
        <taxon>Streptophyta</taxon>
        <taxon>Embryophyta</taxon>
        <taxon>Tracheophyta</taxon>
        <taxon>Spermatophyta</taxon>
        <taxon>Magnoliopsida</taxon>
        <taxon>Liliopsida</taxon>
        <taxon>Dioscoreales</taxon>
        <taxon>Dioscoreaceae</taxon>
        <taxon>Dioscorea</taxon>
    </lineage>
</organism>
<accession>A0ACB7U016</accession>
<reference evidence="2" key="1">
    <citation type="journal article" date="2022" name="Nat. Commun.">
        <title>Chromosome evolution and the genetic basis of agronomically important traits in greater yam.</title>
        <authorList>
            <person name="Bredeson J.V."/>
            <person name="Lyons J.B."/>
            <person name="Oniyinde I.O."/>
            <person name="Okereke N.R."/>
            <person name="Kolade O."/>
            <person name="Nnabue I."/>
            <person name="Nwadili C.O."/>
            <person name="Hribova E."/>
            <person name="Parker M."/>
            <person name="Nwogha J."/>
            <person name="Shu S."/>
            <person name="Carlson J."/>
            <person name="Kariba R."/>
            <person name="Muthemba S."/>
            <person name="Knop K."/>
            <person name="Barton G.J."/>
            <person name="Sherwood A.V."/>
            <person name="Lopez-Montes A."/>
            <person name="Asiedu R."/>
            <person name="Jamnadass R."/>
            <person name="Muchugi A."/>
            <person name="Goodstein D."/>
            <person name="Egesi C.N."/>
            <person name="Featherston J."/>
            <person name="Asfaw A."/>
            <person name="Simpson G.G."/>
            <person name="Dolezel J."/>
            <person name="Hendre P.S."/>
            <person name="Van Deynze A."/>
            <person name="Kumar P.L."/>
            <person name="Obidiegwu J.E."/>
            <person name="Bhattacharjee R."/>
            <person name="Rokhsar D.S."/>
        </authorList>
    </citation>
    <scope>NUCLEOTIDE SEQUENCE [LARGE SCALE GENOMIC DNA]</scope>
    <source>
        <strain evidence="2">cv. TDa95/00328</strain>
    </source>
</reference>
<dbReference type="EMBL" id="CM037029">
    <property type="protein sequence ID" value="KAH7653676.1"/>
    <property type="molecule type" value="Genomic_DNA"/>
</dbReference>
<name>A0ACB7U016_DIOAL</name>
<evidence type="ECO:0000313" key="1">
    <source>
        <dbReference type="EMBL" id="KAH7653676.1"/>
    </source>
</evidence>
<gene>
    <name evidence="1" type="ORF">IHE45_19G095500</name>
</gene>
<proteinExistence type="predicted"/>
<comment type="caution">
    <text evidence="1">The sequence shown here is derived from an EMBL/GenBank/DDBJ whole genome shotgun (WGS) entry which is preliminary data.</text>
</comment>
<dbReference type="Proteomes" id="UP000827976">
    <property type="component" value="Chromosome 19"/>
</dbReference>